<dbReference type="SUPFAM" id="SSF103473">
    <property type="entry name" value="MFS general substrate transporter"/>
    <property type="match status" value="1"/>
</dbReference>
<dbReference type="GO" id="GO:0005886">
    <property type="term" value="C:plasma membrane"/>
    <property type="evidence" value="ECO:0007669"/>
    <property type="project" value="UniProtKB-SubCell"/>
</dbReference>
<proteinExistence type="predicted"/>
<feature type="region of interest" description="Disordered" evidence="6">
    <location>
        <begin position="354"/>
        <end position="374"/>
    </location>
</feature>
<feature type="transmembrane region" description="Helical" evidence="7">
    <location>
        <begin position="134"/>
        <end position="154"/>
    </location>
</feature>
<reference evidence="9" key="1">
    <citation type="submission" date="2020-01" db="EMBL/GenBank/DDBJ databases">
        <title>Development of genomics and gene disruption for Polysphondylium violaceum indicates a role for the polyketide synthase stlB in stalk morphogenesis.</title>
        <authorList>
            <person name="Narita B."/>
            <person name="Kawabe Y."/>
            <person name="Kin K."/>
            <person name="Saito T."/>
            <person name="Gibbs R."/>
            <person name="Kuspa A."/>
            <person name="Muzny D."/>
            <person name="Queller D."/>
            <person name="Richards S."/>
            <person name="Strassman J."/>
            <person name="Sucgang R."/>
            <person name="Worley K."/>
            <person name="Schaap P."/>
        </authorList>
    </citation>
    <scope>NUCLEOTIDE SEQUENCE</scope>
    <source>
        <strain evidence="9">QSvi11</strain>
    </source>
</reference>
<dbReference type="OrthoDB" id="166803at2759"/>
<comment type="caution">
    <text evidence="9">The sequence shown here is derived from an EMBL/GenBank/DDBJ whole genome shotgun (WGS) entry which is preliminary data.</text>
</comment>
<dbReference type="PANTHER" id="PTHR12677:SF59">
    <property type="entry name" value="GOLGI APPARATUS MEMBRANE PROTEIN TVP38-RELATED"/>
    <property type="match status" value="1"/>
</dbReference>
<dbReference type="AlphaFoldDB" id="A0A8J4V538"/>
<feature type="transmembrane region" description="Helical" evidence="7">
    <location>
        <begin position="80"/>
        <end position="104"/>
    </location>
</feature>
<gene>
    <name evidence="9" type="ORF">CYY_000975</name>
</gene>
<dbReference type="PANTHER" id="PTHR12677">
    <property type="entry name" value="GOLGI APPARATUS MEMBRANE PROTEIN TVP38-RELATED"/>
    <property type="match status" value="1"/>
</dbReference>
<dbReference type="Pfam" id="PF09335">
    <property type="entry name" value="VTT_dom"/>
    <property type="match status" value="1"/>
</dbReference>
<evidence type="ECO:0000313" key="9">
    <source>
        <dbReference type="EMBL" id="KAF2077728.1"/>
    </source>
</evidence>
<accession>A0A8J4V538</accession>
<dbReference type="EMBL" id="AJWJ01000021">
    <property type="protein sequence ID" value="KAF2077728.1"/>
    <property type="molecule type" value="Genomic_DNA"/>
</dbReference>
<feature type="transmembrane region" description="Helical" evidence="7">
    <location>
        <begin position="206"/>
        <end position="226"/>
    </location>
</feature>
<evidence type="ECO:0000256" key="4">
    <source>
        <dbReference type="ARBA" id="ARBA00022989"/>
    </source>
</evidence>
<evidence type="ECO:0000259" key="8">
    <source>
        <dbReference type="Pfam" id="PF09335"/>
    </source>
</evidence>
<feature type="transmembrane region" description="Helical" evidence="7">
    <location>
        <begin position="48"/>
        <end position="68"/>
    </location>
</feature>
<comment type="subcellular location">
    <subcellularLocation>
        <location evidence="1">Cell membrane</location>
        <topology evidence="1">Multi-pass membrane protein</topology>
    </subcellularLocation>
</comment>
<dbReference type="InterPro" id="IPR036259">
    <property type="entry name" value="MFS_trans_sf"/>
</dbReference>
<keyword evidence="3 7" id="KW-0812">Transmembrane</keyword>
<feature type="compositionally biased region" description="Basic and acidic residues" evidence="6">
    <location>
        <begin position="297"/>
        <end position="306"/>
    </location>
</feature>
<dbReference type="InterPro" id="IPR015414">
    <property type="entry name" value="TMEM64"/>
</dbReference>
<dbReference type="InterPro" id="IPR032816">
    <property type="entry name" value="VTT_dom"/>
</dbReference>
<feature type="transmembrane region" description="Helical" evidence="7">
    <location>
        <begin position="166"/>
        <end position="186"/>
    </location>
</feature>
<evidence type="ECO:0000256" key="1">
    <source>
        <dbReference type="ARBA" id="ARBA00004651"/>
    </source>
</evidence>
<feature type="domain" description="VTT" evidence="8">
    <location>
        <begin position="68"/>
        <end position="186"/>
    </location>
</feature>
<evidence type="ECO:0000313" key="10">
    <source>
        <dbReference type="Proteomes" id="UP000695562"/>
    </source>
</evidence>
<evidence type="ECO:0000256" key="6">
    <source>
        <dbReference type="SAM" id="MobiDB-lite"/>
    </source>
</evidence>
<evidence type="ECO:0000256" key="7">
    <source>
        <dbReference type="SAM" id="Phobius"/>
    </source>
</evidence>
<evidence type="ECO:0000256" key="3">
    <source>
        <dbReference type="ARBA" id="ARBA00022692"/>
    </source>
</evidence>
<evidence type="ECO:0000256" key="5">
    <source>
        <dbReference type="ARBA" id="ARBA00023136"/>
    </source>
</evidence>
<keyword evidence="2" id="KW-1003">Cell membrane</keyword>
<protein>
    <recommendedName>
        <fullName evidence="8">VTT domain-containing protein</fullName>
    </recommendedName>
</protein>
<keyword evidence="5 7" id="KW-0472">Membrane</keyword>
<organism evidence="9 10">
    <name type="scientific">Polysphondylium violaceum</name>
    <dbReference type="NCBI Taxonomy" id="133409"/>
    <lineage>
        <taxon>Eukaryota</taxon>
        <taxon>Amoebozoa</taxon>
        <taxon>Evosea</taxon>
        <taxon>Eumycetozoa</taxon>
        <taxon>Dictyostelia</taxon>
        <taxon>Dictyosteliales</taxon>
        <taxon>Dictyosteliaceae</taxon>
        <taxon>Polysphondylium</taxon>
    </lineage>
</organism>
<feature type="region of interest" description="Disordered" evidence="6">
    <location>
        <begin position="297"/>
        <end position="331"/>
    </location>
</feature>
<feature type="transmembrane region" description="Helical" evidence="7">
    <location>
        <begin position="7"/>
        <end position="28"/>
    </location>
</feature>
<feature type="compositionally biased region" description="Low complexity" evidence="6">
    <location>
        <begin position="354"/>
        <end position="364"/>
    </location>
</feature>
<evidence type="ECO:0000256" key="2">
    <source>
        <dbReference type="ARBA" id="ARBA00022475"/>
    </source>
</evidence>
<sequence>MERNQFLRVITIIALGLSILVLFILLLVPDSPVQQWTLSFMTWISEIPTLWGCVLITLIYAVSLIFCFPGTPINLAAGFLFGPLLGSVATVIGCDLGAIFSFIIGRTLTREWAETKMKSNKTYSQIDIAVSKNGLLIIFLLRLSPVIPFGICNYIFGATNITFSKYWLATTAGLIPCTVAYTYFGSLMRSLTDIYSDKSKESTDQLFLIGIAIILTTAIIVVITVVTKRTLKKAMEEQEFNEAVDLEKAYELTLIEEDDESTSNITTINMISDGEDEDMKKDLGTTTIEYTFDYKDNRASTDHDDSNGGITGAEKDSDNILNDDDDNLSPRKQSKQFLLKNILHSPKTTILSNIRNNNGSSSNGYIPIDTIKLQ</sequence>
<name>A0A8J4V538_9MYCE</name>
<dbReference type="Proteomes" id="UP000695562">
    <property type="component" value="Unassembled WGS sequence"/>
</dbReference>
<keyword evidence="10" id="KW-1185">Reference proteome</keyword>
<keyword evidence="4 7" id="KW-1133">Transmembrane helix</keyword>